<accession>A0A9P7GN06</accession>
<dbReference type="InterPro" id="IPR036259">
    <property type="entry name" value="MFS_trans_sf"/>
</dbReference>
<keyword evidence="1" id="KW-0472">Membrane</keyword>
<protein>
    <recommendedName>
        <fullName evidence="4">Major facilitator superfamily (MFS) profile domain-containing protein</fullName>
    </recommendedName>
</protein>
<reference evidence="2" key="1">
    <citation type="submission" date="2021-02" db="EMBL/GenBank/DDBJ databases">
        <authorList>
            <person name="Nieuwenhuis M."/>
            <person name="Van De Peppel L.J.J."/>
        </authorList>
    </citation>
    <scope>NUCLEOTIDE SEQUENCE</scope>
    <source>
        <strain evidence="2">D49</strain>
    </source>
</reference>
<dbReference type="EMBL" id="JABCKI010000041">
    <property type="protein sequence ID" value="KAG5653634.1"/>
    <property type="molecule type" value="Genomic_DNA"/>
</dbReference>
<feature type="transmembrane region" description="Helical" evidence="1">
    <location>
        <begin position="274"/>
        <end position="294"/>
    </location>
</feature>
<keyword evidence="3" id="KW-1185">Reference proteome</keyword>
<dbReference type="AlphaFoldDB" id="A0A9P7GN06"/>
<proteinExistence type="predicted"/>
<feature type="transmembrane region" description="Helical" evidence="1">
    <location>
        <begin position="244"/>
        <end position="262"/>
    </location>
</feature>
<organism evidence="2 3">
    <name type="scientific">Sphagnurus paluster</name>
    <dbReference type="NCBI Taxonomy" id="117069"/>
    <lineage>
        <taxon>Eukaryota</taxon>
        <taxon>Fungi</taxon>
        <taxon>Dikarya</taxon>
        <taxon>Basidiomycota</taxon>
        <taxon>Agaricomycotina</taxon>
        <taxon>Agaricomycetes</taxon>
        <taxon>Agaricomycetidae</taxon>
        <taxon>Agaricales</taxon>
        <taxon>Tricholomatineae</taxon>
        <taxon>Lyophyllaceae</taxon>
        <taxon>Sphagnurus</taxon>
    </lineage>
</organism>
<feature type="transmembrane region" description="Helical" evidence="1">
    <location>
        <begin position="211"/>
        <end position="232"/>
    </location>
</feature>
<reference evidence="2" key="2">
    <citation type="submission" date="2021-10" db="EMBL/GenBank/DDBJ databases">
        <title>Phylogenomics reveals ancestral predisposition of the termite-cultivated fungus Termitomyces towards a domesticated lifestyle.</title>
        <authorList>
            <person name="Auxier B."/>
            <person name="Grum-Grzhimaylo A."/>
            <person name="Cardenas M.E."/>
            <person name="Lodge J.D."/>
            <person name="Laessoe T."/>
            <person name="Pedersen O."/>
            <person name="Smith M.E."/>
            <person name="Kuyper T.W."/>
            <person name="Franco-Molano E.A."/>
            <person name="Baroni T.J."/>
            <person name="Aanen D.K."/>
        </authorList>
    </citation>
    <scope>NUCLEOTIDE SEQUENCE</scope>
    <source>
        <strain evidence="2">D49</strain>
    </source>
</reference>
<evidence type="ECO:0000256" key="1">
    <source>
        <dbReference type="SAM" id="Phobius"/>
    </source>
</evidence>
<dbReference type="SUPFAM" id="SSF103473">
    <property type="entry name" value="MFS general substrate transporter"/>
    <property type="match status" value="1"/>
</dbReference>
<keyword evidence="1" id="KW-1133">Transmembrane helix</keyword>
<evidence type="ECO:0000313" key="2">
    <source>
        <dbReference type="EMBL" id="KAG5653634.1"/>
    </source>
</evidence>
<evidence type="ECO:0000313" key="3">
    <source>
        <dbReference type="Proteomes" id="UP000717328"/>
    </source>
</evidence>
<gene>
    <name evidence="2" type="ORF">H0H81_011736</name>
</gene>
<keyword evidence="1" id="KW-0812">Transmembrane</keyword>
<feature type="transmembrane region" description="Helical" evidence="1">
    <location>
        <begin position="25"/>
        <end position="45"/>
    </location>
</feature>
<feature type="transmembrane region" description="Helical" evidence="1">
    <location>
        <begin position="172"/>
        <end position="191"/>
    </location>
</feature>
<evidence type="ECO:0008006" key="4">
    <source>
        <dbReference type="Google" id="ProtNLM"/>
    </source>
</evidence>
<sequence length="296" mass="32232">MNQESTVTYHESSLSKRTPLPKFQLFIVFLIQLAEPITGTVIYPFVNQFVRDTGITQGDERKTGYYAGILVFSTGILVRNAFSSPDVAVMTSLAPTGVSKSVMGETLPAAILKEKRRQGTTLSVTPGITTGLLTSDNRPYGCATTANDIQSEQSAQDPLDFPLPFSERLSRILLTLVVYGFSAFIDMSSLVFQPLVYSTSISLGGLGLDPYRIGTIMGTWGIINAVVQVLFLARAIRKIGARNLEIISLLSYAFSLSLYPLLSFLAKRAGRVDGFVWSVMAVQLFLALTNISSYGV</sequence>
<dbReference type="Proteomes" id="UP000717328">
    <property type="component" value="Unassembled WGS sequence"/>
</dbReference>
<dbReference type="OrthoDB" id="419616at2759"/>
<name>A0A9P7GN06_9AGAR</name>
<comment type="caution">
    <text evidence="2">The sequence shown here is derived from an EMBL/GenBank/DDBJ whole genome shotgun (WGS) entry which is preliminary data.</text>
</comment>